<dbReference type="Proteomes" id="UP001295794">
    <property type="component" value="Unassembled WGS sequence"/>
</dbReference>
<evidence type="ECO:0000313" key="2">
    <source>
        <dbReference type="Proteomes" id="UP001295794"/>
    </source>
</evidence>
<gene>
    <name evidence="1" type="ORF">MYCIT1_LOCUS23813</name>
</gene>
<organism evidence="1 2">
    <name type="scientific">Mycena citricolor</name>
    <dbReference type="NCBI Taxonomy" id="2018698"/>
    <lineage>
        <taxon>Eukaryota</taxon>
        <taxon>Fungi</taxon>
        <taxon>Dikarya</taxon>
        <taxon>Basidiomycota</taxon>
        <taxon>Agaricomycotina</taxon>
        <taxon>Agaricomycetes</taxon>
        <taxon>Agaricomycetidae</taxon>
        <taxon>Agaricales</taxon>
        <taxon>Marasmiineae</taxon>
        <taxon>Mycenaceae</taxon>
        <taxon>Mycena</taxon>
    </lineage>
</organism>
<comment type="caution">
    <text evidence="1">The sequence shown here is derived from an EMBL/GenBank/DDBJ whole genome shotgun (WGS) entry which is preliminary data.</text>
</comment>
<reference evidence="1" key="1">
    <citation type="submission" date="2023-11" db="EMBL/GenBank/DDBJ databases">
        <authorList>
            <person name="De Vega J J."/>
            <person name="De Vega J J."/>
        </authorList>
    </citation>
    <scope>NUCLEOTIDE SEQUENCE</scope>
</reference>
<accession>A0AAD2HH59</accession>
<keyword evidence="2" id="KW-1185">Reference proteome</keyword>
<dbReference type="EMBL" id="CAVNYO010000405">
    <property type="protein sequence ID" value="CAK5275803.1"/>
    <property type="molecule type" value="Genomic_DNA"/>
</dbReference>
<protein>
    <submittedName>
        <fullName evidence="1">Uncharacterized protein</fullName>
    </submittedName>
</protein>
<name>A0AAD2HH59_9AGAR</name>
<dbReference type="AlphaFoldDB" id="A0AAD2HH59"/>
<evidence type="ECO:0000313" key="1">
    <source>
        <dbReference type="EMBL" id="CAK5275803.1"/>
    </source>
</evidence>
<sequence length="418" mass="48098">MYRHKSNFHVRQTPESACPIRSTVPMSRAEITLLHNHVRMATAAVLPKGHLTSALYKTLQEGTSVPWTSDFNHMRKLPRHIRMHKKTQADNFDPTTTDAPKIPKERVKFWNIVPGDQVRVRGRYGNRLRDVSKIRRLENLVEFPPTDQSSNTPSPAYSYASCQLYIGEYEFPPLPGSNEPRKLPVFAERLSTSPPVWNGRKHRWEWERYAIKTNPVVPHLKDQKIPVPWPVPKVPFLPPAGLYDTKKSVVTKVTYVPPAFASKLTAPLPRVPTEDEYIEGMSHPTMKPWFGQSPPVESYLHRELSNPHSRAKKMARWQAHLAYKKSLLLEYVAAEKAELNGRTAKEAVADATYKWRQKLSDEQEAERKRRWLTLAVAKKSEKKKARKTRKEQKRRAELTRLILAEGPNQIIPKEALGV</sequence>
<proteinExistence type="predicted"/>